<dbReference type="EMBL" id="JARPOI010000010">
    <property type="protein sequence ID" value="KAJ9169642.1"/>
    <property type="molecule type" value="Genomic_DNA"/>
</dbReference>
<evidence type="ECO:0000313" key="12">
    <source>
        <dbReference type="Proteomes" id="UP001174677"/>
    </source>
</evidence>
<keyword evidence="10" id="KW-0732">Signal</keyword>
<keyword evidence="9" id="KW-0812">Transmembrane</keyword>
<accession>A0ABQ9LNS9</accession>
<keyword evidence="12" id="KW-1185">Reference proteome</keyword>
<evidence type="ECO:0000256" key="8">
    <source>
        <dbReference type="ARBA" id="ARBA00048679"/>
    </source>
</evidence>
<dbReference type="Pfam" id="PF00560">
    <property type="entry name" value="LRR_1"/>
    <property type="match status" value="2"/>
</dbReference>
<gene>
    <name evidence="11" type="ORF">P3X46_017808</name>
</gene>
<evidence type="ECO:0000256" key="5">
    <source>
        <dbReference type="ARBA" id="ARBA00022777"/>
    </source>
</evidence>
<keyword evidence="4" id="KW-0547">Nucleotide-binding</keyword>
<dbReference type="Gene3D" id="3.80.10.10">
    <property type="entry name" value="Ribonuclease Inhibitor"/>
    <property type="match status" value="1"/>
</dbReference>
<comment type="catalytic activity">
    <reaction evidence="7">
        <text>L-threonyl-[protein] + ATP = O-phospho-L-threonyl-[protein] + ADP + H(+)</text>
        <dbReference type="Rhea" id="RHEA:46608"/>
        <dbReference type="Rhea" id="RHEA-COMP:11060"/>
        <dbReference type="Rhea" id="RHEA-COMP:11605"/>
        <dbReference type="ChEBI" id="CHEBI:15378"/>
        <dbReference type="ChEBI" id="CHEBI:30013"/>
        <dbReference type="ChEBI" id="CHEBI:30616"/>
        <dbReference type="ChEBI" id="CHEBI:61977"/>
        <dbReference type="ChEBI" id="CHEBI:456216"/>
        <dbReference type="EC" id="2.7.11.1"/>
    </reaction>
</comment>
<dbReference type="PANTHER" id="PTHR48005">
    <property type="entry name" value="LEUCINE RICH REPEAT KINASE 2"/>
    <property type="match status" value="1"/>
</dbReference>
<organism evidence="11 12">
    <name type="scientific">Hevea brasiliensis</name>
    <name type="common">Para rubber tree</name>
    <name type="synonym">Siphonia brasiliensis</name>
    <dbReference type="NCBI Taxonomy" id="3981"/>
    <lineage>
        <taxon>Eukaryota</taxon>
        <taxon>Viridiplantae</taxon>
        <taxon>Streptophyta</taxon>
        <taxon>Embryophyta</taxon>
        <taxon>Tracheophyta</taxon>
        <taxon>Spermatophyta</taxon>
        <taxon>Magnoliopsida</taxon>
        <taxon>eudicotyledons</taxon>
        <taxon>Gunneridae</taxon>
        <taxon>Pentapetalae</taxon>
        <taxon>rosids</taxon>
        <taxon>fabids</taxon>
        <taxon>Malpighiales</taxon>
        <taxon>Euphorbiaceae</taxon>
        <taxon>Crotonoideae</taxon>
        <taxon>Micrandreae</taxon>
        <taxon>Hevea</taxon>
    </lineage>
</organism>
<keyword evidence="9" id="KW-1133">Transmembrane helix</keyword>
<dbReference type="InterPro" id="IPR001611">
    <property type="entry name" value="Leu-rich_rpt"/>
</dbReference>
<evidence type="ECO:0000313" key="11">
    <source>
        <dbReference type="EMBL" id="KAJ9169642.1"/>
    </source>
</evidence>
<dbReference type="InterPro" id="IPR051420">
    <property type="entry name" value="Ser_Thr_Kinases_DiverseReg"/>
</dbReference>
<evidence type="ECO:0000256" key="7">
    <source>
        <dbReference type="ARBA" id="ARBA00047899"/>
    </source>
</evidence>
<evidence type="ECO:0000256" key="1">
    <source>
        <dbReference type="ARBA" id="ARBA00012513"/>
    </source>
</evidence>
<keyword evidence="9" id="KW-0472">Membrane</keyword>
<dbReference type="SUPFAM" id="SSF52058">
    <property type="entry name" value="L domain-like"/>
    <property type="match status" value="1"/>
</dbReference>
<name>A0ABQ9LNS9_HEVBR</name>
<evidence type="ECO:0000256" key="9">
    <source>
        <dbReference type="SAM" id="Phobius"/>
    </source>
</evidence>
<feature type="transmembrane region" description="Helical" evidence="9">
    <location>
        <begin position="456"/>
        <end position="476"/>
    </location>
</feature>
<dbReference type="PANTHER" id="PTHR48005:SF24">
    <property type="entry name" value="LRR RECEPTOR-LIKE SERINE_THREONINE-PROTEIN KINASE"/>
    <property type="match status" value="1"/>
</dbReference>
<evidence type="ECO:0000256" key="4">
    <source>
        <dbReference type="ARBA" id="ARBA00022741"/>
    </source>
</evidence>
<feature type="chain" id="PRO_5046813522" description="non-specific serine/threonine protein kinase" evidence="10">
    <location>
        <begin position="31"/>
        <end position="478"/>
    </location>
</feature>
<reference evidence="11 12" key="1">
    <citation type="journal article" date="2023" name="Plant Biotechnol. J.">
        <title>Chromosome-level wild Hevea brasiliensis genome provides new tools for genomic-assisted breeding and valuable loci to elevate rubber yield.</title>
        <authorList>
            <person name="Cheng H."/>
            <person name="Song X."/>
            <person name="Hu Y."/>
            <person name="Wu T."/>
            <person name="Yang Q."/>
            <person name="An Z."/>
            <person name="Feng S."/>
            <person name="Deng Z."/>
            <person name="Wu W."/>
            <person name="Zeng X."/>
            <person name="Tu M."/>
            <person name="Wang X."/>
            <person name="Huang H."/>
        </authorList>
    </citation>
    <scope>NUCLEOTIDE SEQUENCE [LARGE SCALE GENOMIC DNA]</scope>
    <source>
        <strain evidence="11">MT/VB/25A 57/8</strain>
    </source>
</reference>
<sequence>MATFPSSSSGFAFILLFLMTLLSSLIVSHQQPLLDSTEQDSVYEVLSSINSAIPWRTLFPDDLCLSAPHGIVCDYFFEQPNYVSSTLPQTAHVTELNFGYVSDYTPNPPCSPNSTLNSLLFTSFKYLRKLFFYKCFTETTVVVPNVSSSSFGANLEELVFVENPTLVGSLSGIIGNFTNLRRLVLTGNGVSGNIPDRIGDLVNIEEITLSRNHLTGNVPFSLSKLKKLRILDLSQNHFDGNVPESIGNLSQILKLDLSFNGFFGKIPYSLVNLQILEFLDLSFNRFGNFGVPLFLGEMPRLKEMYFSGNLLGGHIPEIWEKLGGISGIGFSDMGLVGKIPPSMGVYLRNLCYLRLDNNKLEGEVPEELWFLEFVNEINLENNNLSGRIPLSATFTAKVDEKFKLQGNSGLCIDEGFGSSKNEGSLEKLKLCNKSDIPNPVLFKEYNSVSSLSSVQVLSSPHGLITLGFYFLLLWYVQR</sequence>
<comment type="caution">
    <text evidence="11">The sequence shown here is derived from an EMBL/GenBank/DDBJ whole genome shotgun (WGS) entry which is preliminary data.</text>
</comment>
<dbReference type="Pfam" id="PF13855">
    <property type="entry name" value="LRR_8"/>
    <property type="match status" value="1"/>
</dbReference>
<keyword evidence="6" id="KW-0067">ATP-binding</keyword>
<dbReference type="Proteomes" id="UP001174677">
    <property type="component" value="Chromosome 10"/>
</dbReference>
<keyword evidence="3" id="KW-0808">Transferase</keyword>
<evidence type="ECO:0000256" key="3">
    <source>
        <dbReference type="ARBA" id="ARBA00022679"/>
    </source>
</evidence>
<dbReference type="InterPro" id="IPR032675">
    <property type="entry name" value="LRR_dom_sf"/>
</dbReference>
<keyword evidence="2" id="KW-0723">Serine/threonine-protein kinase</keyword>
<keyword evidence="5" id="KW-0418">Kinase</keyword>
<evidence type="ECO:0000256" key="2">
    <source>
        <dbReference type="ARBA" id="ARBA00022527"/>
    </source>
</evidence>
<feature type="signal peptide" evidence="10">
    <location>
        <begin position="1"/>
        <end position="30"/>
    </location>
</feature>
<evidence type="ECO:0000256" key="6">
    <source>
        <dbReference type="ARBA" id="ARBA00022840"/>
    </source>
</evidence>
<dbReference type="EC" id="2.7.11.1" evidence="1"/>
<proteinExistence type="predicted"/>
<protein>
    <recommendedName>
        <fullName evidence="1">non-specific serine/threonine protein kinase</fullName>
        <ecNumber evidence="1">2.7.11.1</ecNumber>
    </recommendedName>
</protein>
<evidence type="ECO:0000256" key="10">
    <source>
        <dbReference type="SAM" id="SignalP"/>
    </source>
</evidence>
<comment type="catalytic activity">
    <reaction evidence="8">
        <text>L-seryl-[protein] + ATP = O-phospho-L-seryl-[protein] + ADP + H(+)</text>
        <dbReference type="Rhea" id="RHEA:17989"/>
        <dbReference type="Rhea" id="RHEA-COMP:9863"/>
        <dbReference type="Rhea" id="RHEA-COMP:11604"/>
        <dbReference type="ChEBI" id="CHEBI:15378"/>
        <dbReference type="ChEBI" id="CHEBI:29999"/>
        <dbReference type="ChEBI" id="CHEBI:30616"/>
        <dbReference type="ChEBI" id="CHEBI:83421"/>
        <dbReference type="ChEBI" id="CHEBI:456216"/>
        <dbReference type="EC" id="2.7.11.1"/>
    </reaction>
</comment>